<dbReference type="InterPro" id="IPR011050">
    <property type="entry name" value="Pectin_lyase_fold/virulence"/>
</dbReference>
<dbReference type="Pfam" id="PF05860">
    <property type="entry name" value="TPS"/>
    <property type="match status" value="1"/>
</dbReference>
<proteinExistence type="predicted"/>
<sequence>MNLLKFPCLPTILPTSVALATLYSVINILPTSAQIVPDNSLGNENSVVTPNVNIRGINSDRIDGGAVRGSNLFHSFQEFNIREGRGAYFSNPDNIINILTRVTGGNISEILGTLGVLGNANLFLINPAGIVFGPNARLDVGGSFFATTADGILFENGFEFAASNPQAPPLLTINMPLGLNIRENPGTIINQTLPQLVDRNGIIPNGIPSGLYVPPEETIALIGGEIRFEGGRITSPGSRLELGGLAEPGIVELNPDGSFNFPLNVQRANIILTNGAVASVVGNPGGNIAINVRNLEISGGSQVTNGVAEVSSLPSLIGEENLDAEPSQAGDILINATESIRLTGGNNGIRNIVFPNALGNAGNIDIQTNLLSVSNGAQILTSTFGNGDGGNLTVTANDVELVGSGSQLAASVQRVATGNGGTLTVGTQRLSVREGADIFTGTFGNGDGGNLTVTANDVELVGGGSLLSASVGPGATGNGGTLTLDTQRLSVRDGAQILTSTFGNGDGGDLTVTANDVELVGGGSALGASVQREATGNGGTLTVDTQRLSVRDGAQIGTGTFGEGDGGNLTVTATDVELVGGSVLAASVQPEATGNGGTLTLDTQRLLVRDGAQILTSTFGNGDGGDLTVTANDVELVGGGSVLAASVEQGATGNGGTLTLNTQRLSVREGAFISTAIFGNGDGGNLTVTANDVELVGGGSQLGASVVQGATGNGGTLTVDTQRLSVRDGAQISTGTFGNGDGGNLTVTATDVELVGSGSALGASVQRGATGNGGTLTVDTQRLSVRDGAQIGTGTFGNGNGGNLTVTANDVELVGSGSALGASVQRGATGNGGTLTLNTQRLSVREGAQIGTDTFGNGDGGNITVTANDVEVIGTTADGQFPSGLFASVQPGATGKGGTLTLNTQRLSVRDGAQIQTGTRGIGDGGNLTVTATDVELVGGSQLGASVQPEATGNGGTLTLDTQRLSVREGAQIFTGTFGNGDGADLTVTATDVELIGTSADGQLPSALSASALFTSTGRAGTLTVNAENLTVRDGATIDVRSESSEPAGNLVINAPFILLNNQASLNANTTAGQGNIIVNTNDLRLRNNSNITTNATGEATGGNIVLNANTLVAIENSDISANAQQAFGGQVIVNANAIFGTQFRQQATNASDITATSELGPQFSGTVNLNTEIDPSSGLVDLPQRVVDPAALIAQDPCKLGRNSSFIITGRGGIAFNPTQDLFAVPELELSLIEPVTPSVNRSSQRRQQQTKKRDNNPIDSRTIVPARGWIRDEKGDVILVGYDPTKTGVQRQPQPLPNQCNSEE</sequence>
<comment type="caution">
    <text evidence="3">The sequence shown here is derived from an EMBL/GenBank/DDBJ whole genome shotgun (WGS) entry which is preliminary data.</text>
</comment>
<protein>
    <submittedName>
        <fullName evidence="3">Filamentous hemagglutinin N-terminal domain-containing protein</fullName>
    </submittedName>
</protein>
<dbReference type="Proteomes" id="UP001301728">
    <property type="component" value="Unassembled WGS sequence"/>
</dbReference>
<evidence type="ECO:0000256" key="1">
    <source>
        <dbReference type="SAM" id="MobiDB-lite"/>
    </source>
</evidence>
<feature type="region of interest" description="Disordered" evidence="1">
    <location>
        <begin position="1284"/>
        <end position="1306"/>
    </location>
</feature>
<reference evidence="3 4" key="1">
    <citation type="submission" date="2023-12" db="EMBL/GenBank/DDBJ databases">
        <title>Baltic Sea Cyanobacteria.</title>
        <authorList>
            <person name="Delbaje E."/>
            <person name="Fewer D.P."/>
            <person name="Shishido T.K."/>
        </authorList>
    </citation>
    <scope>NUCLEOTIDE SEQUENCE [LARGE SCALE GENOMIC DNA]</scope>
    <source>
        <strain evidence="3 4">CCNP 1315</strain>
    </source>
</reference>
<dbReference type="InterPro" id="IPR012334">
    <property type="entry name" value="Pectin_lyas_fold"/>
</dbReference>
<organism evidence="3 4">
    <name type="scientific">Limnoraphis robusta CCNP1315</name>
    <dbReference type="NCBI Taxonomy" id="3110306"/>
    <lineage>
        <taxon>Bacteria</taxon>
        <taxon>Bacillati</taxon>
        <taxon>Cyanobacteriota</taxon>
        <taxon>Cyanophyceae</taxon>
        <taxon>Oscillatoriophycideae</taxon>
        <taxon>Oscillatoriales</taxon>
        <taxon>Sirenicapillariaceae</taxon>
        <taxon>Limnoraphis</taxon>
    </lineage>
</organism>
<dbReference type="Gene3D" id="2.160.20.10">
    <property type="entry name" value="Single-stranded right-handed beta-helix, Pectin lyase-like"/>
    <property type="match status" value="4"/>
</dbReference>
<feature type="compositionally biased region" description="Polar residues" evidence="1">
    <location>
        <begin position="1289"/>
        <end position="1306"/>
    </location>
</feature>
<dbReference type="NCBIfam" id="TIGR01901">
    <property type="entry name" value="adhes_NPXG"/>
    <property type="match status" value="1"/>
</dbReference>
<dbReference type="EMBL" id="JAYGHT010000023">
    <property type="protein sequence ID" value="MEA5519186.1"/>
    <property type="molecule type" value="Genomic_DNA"/>
</dbReference>
<evidence type="ECO:0000313" key="4">
    <source>
        <dbReference type="Proteomes" id="UP001301728"/>
    </source>
</evidence>
<feature type="domain" description="Filamentous haemagglutinin FhaB/tRNA nuclease CdiA-like TPS" evidence="2">
    <location>
        <begin position="42"/>
        <end position="155"/>
    </location>
</feature>
<feature type="region of interest" description="Disordered" evidence="1">
    <location>
        <begin position="1237"/>
        <end position="1265"/>
    </location>
</feature>
<keyword evidence="4" id="KW-1185">Reference proteome</keyword>
<name>A0ABU5TWZ6_9CYAN</name>
<gene>
    <name evidence="3" type="ORF">VB854_09505</name>
</gene>
<dbReference type="SUPFAM" id="SSF51126">
    <property type="entry name" value="Pectin lyase-like"/>
    <property type="match status" value="7"/>
</dbReference>
<accession>A0ABU5TWZ6</accession>
<evidence type="ECO:0000259" key="2">
    <source>
        <dbReference type="SMART" id="SM00912"/>
    </source>
</evidence>
<dbReference type="InterPro" id="IPR008638">
    <property type="entry name" value="FhaB/CdiA-like_TPS"/>
</dbReference>
<dbReference type="RefSeq" id="WP_323306812.1">
    <property type="nucleotide sequence ID" value="NZ_JAYGHT010000023.1"/>
</dbReference>
<dbReference type="SMART" id="SM00912">
    <property type="entry name" value="Haemagg_act"/>
    <property type="match status" value="1"/>
</dbReference>
<evidence type="ECO:0000313" key="3">
    <source>
        <dbReference type="EMBL" id="MEA5519186.1"/>
    </source>
</evidence>